<evidence type="ECO:0000313" key="2">
    <source>
        <dbReference type="Proteomes" id="UP000054721"/>
    </source>
</evidence>
<dbReference type="EMBL" id="JYDW01000047">
    <property type="protein sequence ID" value="KRZ59094.1"/>
    <property type="molecule type" value="Genomic_DNA"/>
</dbReference>
<comment type="caution">
    <text evidence="1">The sequence shown here is derived from an EMBL/GenBank/DDBJ whole genome shotgun (WGS) entry which is preliminary data.</text>
</comment>
<organism evidence="1 2">
    <name type="scientific">Trichinella nativa</name>
    <dbReference type="NCBI Taxonomy" id="6335"/>
    <lineage>
        <taxon>Eukaryota</taxon>
        <taxon>Metazoa</taxon>
        <taxon>Ecdysozoa</taxon>
        <taxon>Nematoda</taxon>
        <taxon>Enoplea</taxon>
        <taxon>Dorylaimia</taxon>
        <taxon>Trichinellida</taxon>
        <taxon>Trichinellidae</taxon>
        <taxon>Trichinella</taxon>
    </lineage>
</organism>
<accession>A0A0V1LHV5</accession>
<sequence>MKPLILNYCTSANVPIWEDAKKPLRKGNLIRPLCRNIASSYLRLSLNSMIKPPELKGKRSKLALLQDVSDMLCETVVKISVQGHTLL</sequence>
<dbReference type="AlphaFoldDB" id="A0A0V1LHV5"/>
<dbReference type="OrthoDB" id="8191541at2759"/>
<dbReference type="Proteomes" id="UP000054721">
    <property type="component" value="Unassembled WGS sequence"/>
</dbReference>
<proteinExistence type="predicted"/>
<reference evidence="1 2" key="1">
    <citation type="submission" date="2015-05" db="EMBL/GenBank/DDBJ databases">
        <title>Evolution of Trichinella species and genotypes.</title>
        <authorList>
            <person name="Korhonen P.K."/>
            <person name="Edoardo P."/>
            <person name="Giuseppe L.R."/>
            <person name="Gasser R.B."/>
        </authorList>
    </citation>
    <scope>NUCLEOTIDE SEQUENCE [LARGE SCALE GENOMIC DNA]</scope>
    <source>
        <strain evidence="1">ISS10</strain>
    </source>
</reference>
<name>A0A0V1LHV5_9BILA</name>
<protein>
    <submittedName>
        <fullName evidence="1">Uncharacterized protein</fullName>
    </submittedName>
</protein>
<evidence type="ECO:0000313" key="1">
    <source>
        <dbReference type="EMBL" id="KRZ59094.1"/>
    </source>
</evidence>
<gene>
    <name evidence="1" type="ORF">T02_535</name>
</gene>
<keyword evidence="2" id="KW-1185">Reference proteome</keyword>